<dbReference type="PROSITE" id="PS50111">
    <property type="entry name" value="CHEMOTAXIS_TRANSDUC_2"/>
    <property type="match status" value="1"/>
</dbReference>
<organism evidence="5">
    <name type="scientific">uncultured Helicobacter sp</name>
    <dbReference type="NCBI Taxonomy" id="175537"/>
    <lineage>
        <taxon>Bacteria</taxon>
        <taxon>Pseudomonadati</taxon>
        <taxon>Campylobacterota</taxon>
        <taxon>Epsilonproteobacteria</taxon>
        <taxon>Campylobacterales</taxon>
        <taxon>Helicobacteraceae</taxon>
        <taxon>Helicobacter</taxon>
        <taxon>environmental samples</taxon>
    </lineage>
</organism>
<dbReference type="AlphaFoldDB" id="A0A650EMR5"/>
<accession>A0A650EMR5</accession>
<dbReference type="GO" id="GO:0007165">
    <property type="term" value="P:signal transduction"/>
    <property type="evidence" value="ECO:0007669"/>
    <property type="project" value="UniProtKB-KW"/>
</dbReference>
<evidence type="ECO:0000256" key="3">
    <source>
        <dbReference type="SAM" id="Phobius"/>
    </source>
</evidence>
<gene>
    <name evidence="5" type="ORF">Helico4rc_2840</name>
</gene>
<protein>
    <recommendedName>
        <fullName evidence="4">Methyl-accepting transducer domain-containing protein</fullName>
    </recommendedName>
</protein>
<keyword evidence="3" id="KW-1133">Transmembrane helix</keyword>
<dbReference type="Gene3D" id="6.10.340.10">
    <property type="match status" value="1"/>
</dbReference>
<reference evidence="5" key="1">
    <citation type="journal article" date="2020" name="J. ISSAAS">
        <title>Lactobacilli and other gastrointestinal microbiota of Peromyscus leucopus, reservoir host for agents of Lyme disease and other zoonoses in North America.</title>
        <authorList>
            <person name="Milovic A."/>
            <person name="Bassam K."/>
            <person name="Shao H."/>
            <person name="Chatzistamou I."/>
            <person name="Tufts D.M."/>
            <person name="Diuk-Wasser M."/>
            <person name="Barbour A.G."/>
        </authorList>
    </citation>
    <scope>NUCLEOTIDE SEQUENCE</scope>
    <source>
        <strain evidence="5">LL4</strain>
    </source>
</reference>
<feature type="transmembrane region" description="Helical" evidence="3">
    <location>
        <begin position="12"/>
        <end position="31"/>
    </location>
</feature>
<dbReference type="GO" id="GO:0016020">
    <property type="term" value="C:membrane"/>
    <property type="evidence" value="ECO:0007669"/>
    <property type="project" value="InterPro"/>
</dbReference>
<evidence type="ECO:0000313" key="5">
    <source>
        <dbReference type="EMBL" id="QGT50164.1"/>
    </source>
</evidence>
<name>A0A650EMR5_9HELI</name>
<dbReference type="InterPro" id="IPR004089">
    <property type="entry name" value="MCPsignal_dom"/>
</dbReference>
<dbReference type="PANTHER" id="PTHR32089">
    <property type="entry name" value="METHYL-ACCEPTING CHEMOTAXIS PROTEIN MCPB"/>
    <property type="match status" value="1"/>
</dbReference>
<keyword evidence="1 2" id="KW-0807">Transducer</keyword>
<feature type="domain" description="Methyl-accepting transducer" evidence="4">
    <location>
        <begin position="355"/>
        <end position="546"/>
    </location>
</feature>
<evidence type="ECO:0000256" key="2">
    <source>
        <dbReference type="PROSITE-ProRule" id="PRU00284"/>
    </source>
</evidence>
<evidence type="ECO:0000259" key="4">
    <source>
        <dbReference type="PROSITE" id="PS50111"/>
    </source>
</evidence>
<keyword evidence="3" id="KW-0472">Membrane</keyword>
<dbReference type="PANTHER" id="PTHR32089:SF112">
    <property type="entry name" value="LYSOZYME-LIKE PROTEIN-RELATED"/>
    <property type="match status" value="1"/>
</dbReference>
<dbReference type="EMBL" id="MN577567">
    <property type="protein sequence ID" value="QGT50164.1"/>
    <property type="molecule type" value="Genomic_DNA"/>
</dbReference>
<dbReference type="SUPFAM" id="SSF58104">
    <property type="entry name" value="Methyl-accepting chemotaxis protein (MCP) signaling domain"/>
    <property type="match status" value="1"/>
</dbReference>
<sequence>MKFLNNISVKYRLMLFPLFLMLIFAGIYGVFKRESIRADKRLVHTEVIMEVQIKFLRGGQLFYQNNRDQNAYKAFIATIHEMITDLTNLHATLLTDKGREQSTAVINGFKEYVAALQETMEAREKASQQQGVTGMDDYAKRNAAMRKAASDKLNEFSKWINNETSDAFTFIDTVMIFMLIAAIIFFVLLSLVIIKGILTPLHKISENVASFCAYVNHDSKEIQHITINNNDEFGEMARVLAHNIEKVESGLLQDNQMIQETTEIVKKASEGFLRLEIKAVPHNPKLVELQQLLNNLLKSFYANIAHTREVLRTYATNDFTKRVNGEHLQGIMRELFNGVNHMGKEVSHMLKIQCDLGESLQEKSQNLRDSSQLLSSSMNTQFSNLQQTTAAIEEITIAMHDVEDKTSKVSIQSEDIKSVINIIKDIADQTNLLALNAAIEAARAGEHGRGFAVVADEVRTLAEKTGKSLSEIEANTNMLVQAVNEVAEVIKQQALSFSQINTSVSQLETITQENTQIAHQNNEIANEISKMAMDSVQDSKRSKFEP</sequence>
<proteinExistence type="predicted"/>
<dbReference type="SMART" id="SM00283">
    <property type="entry name" value="MA"/>
    <property type="match status" value="1"/>
</dbReference>
<feature type="transmembrane region" description="Helical" evidence="3">
    <location>
        <begin position="174"/>
        <end position="198"/>
    </location>
</feature>
<evidence type="ECO:0000256" key="1">
    <source>
        <dbReference type="ARBA" id="ARBA00023224"/>
    </source>
</evidence>
<keyword evidence="3" id="KW-0812">Transmembrane</keyword>
<dbReference type="Gene3D" id="1.10.287.950">
    <property type="entry name" value="Methyl-accepting chemotaxis protein"/>
    <property type="match status" value="1"/>
</dbReference>
<dbReference type="Pfam" id="PF00015">
    <property type="entry name" value="MCPsignal"/>
    <property type="match status" value="1"/>
</dbReference>